<evidence type="ECO:0000313" key="8">
    <source>
        <dbReference type="Proteomes" id="UP000799537"/>
    </source>
</evidence>
<dbReference type="GeneID" id="54557058"/>
<evidence type="ECO:0000313" key="7">
    <source>
        <dbReference type="EMBL" id="KAF2172870.1"/>
    </source>
</evidence>
<dbReference type="AlphaFoldDB" id="A0A6A6D3A3"/>
<proteinExistence type="predicted"/>
<dbReference type="GO" id="GO:0000463">
    <property type="term" value="P:maturation of LSU-rRNA from tricistronic rRNA transcript (SSU-rRNA, 5.8S rRNA, LSU-rRNA)"/>
    <property type="evidence" value="ECO:0007669"/>
    <property type="project" value="TreeGrafter"/>
</dbReference>
<dbReference type="EMBL" id="ML993580">
    <property type="protein sequence ID" value="KAF2172870.1"/>
    <property type="molecule type" value="Genomic_DNA"/>
</dbReference>
<keyword evidence="1" id="KW-0479">Metal-binding</keyword>
<sequence>MAPKCGVCHLQDSKYKCPICELRYCSIPCYKSHKSVHINQASENGISTAEKPQETATDRPKRQKLDKVDFSGFENDTDFQHLLTRFPNLKNQLQLVYGVTLEPGPNETSSWARKNWFKDGHDEQSESNRGGFRDRGRGRGRIRGRGGRYIPDTPSSDNGLHGAWTQEKGNKQAQDIIHAMRSSGKSDLAEGMEEFIQLCHLKFGEKN</sequence>
<dbReference type="Proteomes" id="UP000799537">
    <property type="component" value="Unassembled WGS sequence"/>
</dbReference>
<evidence type="ECO:0000256" key="4">
    <source>
        <dbReference type="PROSITE-ProRule" id="PRU00453"/>
    </source>
</evidence>
<dbReference type="GO" id="GO:0000492">
    <property type="term" value="P:box C/D snoRNP assembly"/>
    <property type="evidence" value="ECO:0007669"/>
    <property type="project" value="TreeGrafter"/>
</dbReference>
<dbReference type="GO" id="GO:0008270">
    <property type="term" value="F:zinc ion binding"/>
    <property type="evidence" value="ECO:0007669"/>
    <property type="project" value="UniProtKB-UniRule"/>
</dbReference>
<dbReference type="PANTHER" id="PTHR13483:SF11">
    <property type="entry name" value="ZINC FINGER HIT DOMAIN-CONTAINING PROTEIN 3"/>
    <property type="match status" value="1"/>
</dbReference>
<keyword evidence="8" id="KW-1185">Reference proteome</keyword>
<name>A0A6A6D3A3_ZASCE</name>
<feature type="region of interest" description="Disordered" evidence="5">
    <location>
        <begin position="43"/>
        <end position="65"/>
    </location>
</feature>
<dbReference type="CDD" id="cd23024">
    <property type="entry name" value="zf-HIT_ZNHIT2-3"/>
    <property type="match status" value="1"/>
</dbReference>
<dbReference type="GO" id="GO:0005634">
    <property type="term" value="C:nucleus"/>
    <property type="evidence" value="ECO:0007669"/>
    <property type="project" value="TreeGrafter"/>
</dbReference>
<reference evidence="7" key="1">
    <citation type="journal article" date="2020" name="Stud. Mycol.">
        <title>101 Dothideomycetes genomes: a test case for predicting lifestyles and emergence of pathogens.</title>
        <authorList>
            <person name="Haridas S."/>
            <person name="Albert R."/>
            <person name="Binder M."/>
            <person name="Bloem J."/>
            <person name="Labutti K."/>
            <person name="Salamov A."/>
            <person name="Andreopoulos B."/>
            <person name="Baker S."/>
            <person name="Barry K."/>
            <person name="Bills G."/>
            <person name="Bluhm B."/>
            <person name="Cannon C."/>
            <person name="Castanera R."/>
            <person name="Culley D."/>
            <person name="Daum C."/>
            <person name="Ezra D."/>
            <person name="Gonzalez J."/>
            <person name="Henrissat B."/>
            <person name="Kuo A."/>
            <person name="Liang C."/>
            <person name="Lipzen A."/>
            <person name="Lutzoni F."/>
            <person name="Magnuson J."/>
            <person name="Mondo S."/>
            <person name="Nolan M."/>
            <person name="Ohm R."/>
            <person name="Pangilinan J."/>
            <person name="Park H.-J."/>
            <person name="Ramirez L."/>
            <person name="Alfaro M."/>
            <person name="Sun H."/>
            <person name="Tritt A."/>
            <person name="Yoshinaga Y."/>
            <person name="Zwiers L.-H."/>
            <person name="Turgeon B."/>
            <person name="Goodwin S."/>
            <person name="Spatafora J."/>
            <person name="Crous P."/>
            <person name="Grigoriev I."/>
        </authorList>
    </citation>
    <scope>NUCLEOTIDE SEQUENCE</scope>
    <source>
        <strain evidence="7">ATCC 36951</strain>
    </source>
</reference>
<dbReference type="SUPFAM" id="SSF144232">
    <property type="entry name" value="HIT/MYND zinc finger-like"/>
    <property type="match status" value="1"/>
</dbReference>
<dbReference type="GO" id="GO:0048254">
    <property type="term" value="P:snoRNA localization"/>
    <property type="evidence" value="ECO:0007669"/>
    <property type="project" value="TreeGrafter"/>
</dbReference>
<dbReference type="InterPro" id="IPR007529">
    <property type="entry name" value="Znf_HIT"/>
</dbReference>
<feature type="region of interest" description="Disordered" evidence="5">
    <location>
        <begin position="118"/>
        <end position="171"/>
    </location>
</feature>
<feature type="compositionally biased region" description="Basic and acidic residues" evidence="5">
    <location>
        <begin position="118"/>
        <end position="137"/>
    </location>
</feature>
<protein>
    <recommendedName>
        <fullName evidence="6">HIT-type domain-containing protein</fullName>
    </recommendedName>
</protein>
<dbReference type="OrthoDB" id="18412at2759"/>
<dbReference type="InterPro" id="IPR013087">
    <property type="entry name" value="Znf_C2H2_type"/>
</dbReference>
<evidence type="ECO:0000256" key="5">
    <source>
        <dbReference type="SAM" id="MobiDB-lite"/>
    </source>
</evidence>
<keyword evidence="2 4" id="KW-0863">Zinc-finger</keyword>
<accession>A0A6A6D3A3</accession>
<evidence type="ECO:0000256" key="3">
    <source>
        <dbReference type="ARBA" id="ARBA00022833"/>
    </source>
</evidence>
<organism evidence="7 8">
    <name type="scientific">Zasmidium cellare ATCC 36951</name>
    <dbReference type="NCBI Taxonomy" id="1080233"/>
    <lineage>
        <taxon>Eukaryota</taxon>
        <taxon>Fungi</taxon>
        <taxon>Dikarya</taxon>
        <taxon>Ascomycota</taxon>
        <taxon>Pezizomycotina</taxon>
        <taxon>Dothideomycetes</taxon>
        <taxon>Dothideomycetidae</taxon>
        <taxon>Mycosphaerellales</taxon>
        <taxon>Mycosphaerellaceae</taxon>
        <taxon>Zasmidium</taxon>
    </lineage>
</organism>
<dbReference type="Gene3D" id="3.30.60.190">
    <property type="match status" value="1"/>
</dbReference>
<evidence type="ECO:0000256" key="1">
    <source>
        <dbReference type="ARBA" id="ARBA00022723"/>
    </source>
</evidence>
<feature type="domain" description="HIT-type" evidence="6">
    <location>
        <begin position="5"/>
        <end position="38"/>
    </location>
</feature>
<keyword evidence="3" id="KW-0862">Zinc</keyword>
<evidence type="ECO:0000259" key="6">
    <source>
        <dbReference type="PROSITE" id="PS51083"/>
    </source>
</evidence>
<dbReference type="RefSeq" id="XP_033673759.1">
    <property type="nucleotide sequence ID" value="XM_033803786.1"/>
</dbReference>
<feature type="compositionally biased region" description="Basic and acidic residues" evidence="5">
    <location>
        <begin position="51"/>
        <end position="65"/>
    </location>
</feature>
<dbReference type="PROSITE" id="PS51083">
    <property type="entry name" value="ZF_HIT"/>
    <property type="match status" value="1"/>
</dbReference>
<dbReference type="PROSITE" id="PS00028">
    <property type="entry name" value="ZINC_FINGER_C2H2_1"/>
    <property type="match status" value="1"/>
</dbReference>
<dbReference type="GO" id="GO:0070761">
    <property type="term" value="C:pre-snoRNP complex"/>
    <property type="evidence" value="ECO:0007669"/>
    <property type="project" value="TreeGrafter"/>
</dbReference>
<dbReference type="InterPro" id="IPR051639">
    <property type="entry name" value="BCD1"/>
</dbReference>
<dbReference type="PANTHER" id="PTHR13483">
    <property type="entry name" value="BOX C_D SNORNA PROTEIN 1-RELATED"/>
    <property type="match status" value="1"/>
</dbReference>
<dbReference type="Pfam" id="PF04438">
    <property type="entry name" value="zf-HIT"/>
    <property type="match status" value="1"/>
</dbReference>
<evidence type="ECO:0000256" key="2">
    <source>
        <dbReference type="ARBA" id="ARBA00022771"/>
    </source>
</evidence>
<gene>
    <name evidence="7" type="ORF">M409DRAFT_16824</name>
</gene>